<evidence type="ECO:0000256" key="11">
    <source>
        <dbReference type="ARBA" id="ARBA00023166"/>
    </source>
</evidence>
<dbReference type="Pfam" id="PF01222">
    <property type="entry name" value="ERG4_ERG24"/>
    <property type="match status" value="1"/>
</dbReference>
<feature type="transmembrane region" description="Helical" evidence="13">
    <location>
        <begin position="116"/>
        <end position="138"/>
    </location>
</feature>
<keyword evidence="16" id="KW-1185">Reference proteome</keyword>
<evidence type="ECO:0000313" key="14">
    <source>
        <dbReference type="EMBL" id="EJT76051.1"/>
    </source>
</evidence>
<keyword evidence="7 13" id="KW-0560">Oxidoreductase</keyword>
<reference evidence="16" key="1">
    <citation type="submission" date="2010-07" db="EMBL/GenBank/DDBJ databases">
        <title>The genome sequence of Gaeumannomyces graminis var. tritici strain R3-111a-1.</title>
        <authorList>
            <consortium name="The Broad Institute Genome Sequencing Platform"/>
            <person name="Ma L.-J."/>
            <person name="Dead R."/>
            <person name="Young S."/>
            <person name="Zeng Q."/>
            <person name="Koehrsen M."/>
            <person name="Alvarado L."/>
            <person name="Berlin A."/>
            <person name="Chapman S.B."/>
            <person name="Chen Z."/>
            <person name="Freedman E."/>
            <person name="Gellesch M."/>
            <person name="Goldberg J."/>
            <person name="Griggs A."/>
            <person name="Gujja S."/>
            <person name="Heilman E.R."/>
            <person name="Heiman D."/>
            <person name="Hepburn T."/>
            <person name="Howarth C."/>
            <person name="Jen D."/>
            <person name="Larson L."/>
            <person name="Mehta T."/>
            <person name="Neiman D."/>
            <person name="Pearson M."/>
            <person name="Roberts A."/>
            <person name="Saif S."/>
            <person name="Shea T."/>
            <person name="Shenoy N."/>
            <person name="Sisk P."/>
            <person name="Stolte C."/>
            <person name="Sykes S."/>
            <person name="Walk T."/>
            <person name="White J."/>
            <person name="Yandava C."/>
            <person name="Haas B."/>
            <person name="Nusbaum C."/>
            <person name="Birren B."/>
        </authorList>
    </citation>
    <scope>NUCLEOTIDE SEQUENCE [LARGE SCALE GENOMIC DNA]</scope>
    <source>
        <strain evidence="16">R3-111a-1</strain>
    </source>
</reference>
<evidence type="ECO:0000256" key="9">
    <source>
        <dbReference type="ARBA" id="ARBA00023098"/>
    </source>
</evidence>
<evidence type="ECO:0000256" key="12">
    <source>
        <dbReference type="ARBA" id="ARBA00023221"/>
    </source>
</evidence>
<evidence type="ECO:0000256" key="5">
    <source>
        <dbReference type="ARBA" id="ARBA00022955"/>
    </source>
</evidence>
<evidence type="ECO:0000313" key="16">
    <source>
        <dbReference type="Proteomes" id="UP000006039"/>
    </source>
</evidence>
<dbReference type="PROSITE" id="PS01017">
    <property type="entry name" value="STEROL_REDUCT_1"/>
    <property type="match status" value="1"/>
</dbReference>
<sequence length="483" mass="54045">MASKTKATAKHGYHFFGPYGAFAISFCLPALLYILAFACNDISGCPAPSLLNLRSLSLETLKQEVGWPGFRGLMSWKATLAVFGYHLLGALLYRFLPATEMEGTELFCGGKLKYRLNAFASSICILVLCLAGTISQGSSFPVWVIITEDYLQVLTANMAIAYFLATFVYVRSFSVKPGNRERRQLAEGGQTGNPFYDWFIGRELNPRVTLPIIGEIDIKEYMELRPGLLFWALLDLAFLAKQHRNFGFVSNGAVFVTAVQTLYVLDSHYNEPAVLTTLDIISDGFGMMLSFGDIVWVPLLHSQQMRYLSVHPVSLSPWGMAGVAILLVASFAAFRLSNNQKNLFRSNPQDPRVAHLKYIDTKAGTRLLVSGWWGISRHFNYLADWMQAWPYSLPTGAAGYVILAAGGQGDDGPSSFRMLDGREVVPGPAQWYGVVFTYLYVVYFACLLIHRASRDDEKCAGKYGQDWERYKAIVRWKILPYVY</sequence>
<dbReference type="EMBL" id="GL385397">
    <property type="protein sequence ID" value="EJT76051.1"/>
    <property type="molecule type" value="Genomic_DNA"/>
</dbReference>
<dbReference type="FunCoup" id="J3NXG9">
    <property type="interactions" value="479"/>
</dbReference>
<dbReference type="InterPro" id="IPR001171">
    <property type="entry name" value="ERG24_DHCR-like"/>
</dbReference>
<keyword evidence="11 13" id="KW-1207">Sterol metabolism</keyword>
<reference evidence="15" key="5">
    <citation type="submission" date="2018-04" db="UniProtKB">
        <authorList>
            <consortium name="EnsemblFungi"/>
        </authorList>
    </citation>
    <scope>IDENTIFICATION</scope>
    <source>
        <strain evidence="15">R3-111a-1</strain>
    </source>
</reference>
<keyword evidence="6 13" id="KW-1133">Transmembrane helix</keyword>
<feature type="transmembrane region" description="Helical" evidence="13">
    <location>
        <begin position="246"/>
        <end position="265"/>
    </location>
</feature>
<keyword evidence="8 13" id="KW-0756">Sterol biosynthesis</keyword>
<reference evidence="15" key="4">
    <citation type="journal article" date="2015" name="G3 (Bethesda)">
        <title>Genome sequences of three phytopathogenic species of the Magnaporthaceae family of fungi.</title>
        <authorList>
            <person name="Okagaki L.H."/>
            <person name="Nunes C.C."/>
            <person name="Sailsbery J."/>
            <person name="Clay B."/>
            <person name="Brown D."/>
            <person name="John T."/>
            <person name="Oh Y."/>
            <person name="Young N."/>
            <person name="Fitzgerald M."/>
            <person name="Haas B.J."/>
            <person name="Zeng Q."/>
            <person name="Young S."/>
            <person name="Adiconis X."/>
            <person name="Fan L."/>
            <person name="Levin J.Z."/>
            <person name="Mitchell T.K."/>
            <person name="Okubara P.A."/>
            <person name="Farman M.L."/>
            <person name="Kohn L.M."/>
            <person name="Birren B."/>
            <person name="Ma L.-J."/>
            <person name="Dean R.A."/>
        </authorList>
    </citation>
    <scope>NUCLEOTIDE SEQUENCE</scope>
    <source>
        <strain evidence="15">R3-111a-1</strain>
    </source>
</reference>
<dbReference type="Proteomes" id="UP000006039">
    <property type="component" value="Unassembled WGS sequence"/>
</dbReference>
<dbReference type="STRING" id="644352.J3NXG9"/>
<dbReference type="GO" id="GO:0050613">
    <property type="term" value="F:Delta14-sterol reductase activity"/>
    <property type="evidence" value="ECO:0007669"/>
    <property type="project" value="TreeGrafter"/>
</dbReference>
<organism evidence="14">
    <name type="scientific">Gaeumannomyces tritici (strain R3-111a-1)</name>
    <name type="common">Wheat and barley take-all root rot fungus</name>
    <name type="synonym">Gaeumannomyces graminis var. tritici</name>
    <dbReference type="NCBI Taxonomy" id="644352"/>
    <lineage>
        <taxon>Eukaryota</taxon>
        <taxon>Fungi</taxon>
        <taxon>Dikarya</taxon>
        <taxon>Ascomycota</taxon>
        <taxon>Pezizomycotina</taxon>
        <taxon>Sordariomycetes</taxon>
        <taxon>Sordariomycetidae</taxon>
        <taxon>Magnaporthales</taxon>
        <taxon>Magnaporthaceae</taxon>
        <taxon>Gaeumannomyces</taxon>
    </lineage>
</organism>
<accession>J3NXG9</accession>
<dbReference type="HOGENOM" id="CLU_015631_0_3_1"/>
<feature type="transmembrane region" description="Helical" evidence="13">
    <location>
        <begin position="317"/>
        <end position="336"/>
    </location>
</feature>
<dbReference type="eggNOG" id="KOG1435">
    <property type="taxonomic scope" value="Eukaryota"/>
</dbReference>
<evidence type="ECO:0000256" key="7">
    <source>
        <dbReference type="ARBA" id="ARBA00023002"/>
    </source>
</evidence>
<evidence type="ECO:0000256" key="13">
    <source>
        <dbReference type="RuleBase" id="RU369120"/>
    </source>
</evidence>
<dbReference type="AlphaFoldDB" id="J3NXG9"/>
<dbReference type="PANTHER" id="PTHR21257">
    <property type="entry name" value="DELTA(14)-STEROL REDUCTASE"/>
    <property type="match status" value="1"/>
</dbReference>
<comment type="similarity">
    <text evidence="2 13">Belongs to the ERG4/ERG24 family.</text>
</comment>
<evidence type="ECO:0000313" key="15">
    <source>
        <dbReference type="EnsemblFungi" id="EJT76051"/>
    </source>
</evidence>
<comment type="subcellular location">
    <subcellularLocation>
        <location evidence="1">Membrane</location>
        <topology evidence="1">Multi-pass membrane protein</topology>
    </subcellularLocation>
</comment>
<dbReference type="VEuPathDB" id="FungiDB:GGTG_05975"/>
<keyword evidence="12 13" id="KW-0753">Steroid metabolism</keyword>
<evidence type="ECO:0000256" key="10">
    <source>
        <dbReference type="ARBA" id="ARBA00023136"/>
    </source>
</evidence>
<evidence type="ECO:0000256" key="1">
    <source>
        <dbReference type="ARBA" id="ARBA00004141"/>
    </source>
</evidence>
<evidence type="ECO:0000256" key="8">
    <source>
        <dbReference type="ARBA" id="ARBA00023011"/>
    </source>
</evidence>
<keyword evidence="9 13" id="KW-0443">Lipid metabolism</keyword>
<gene>
    <name evidence="15" type="primary">20346433</name>
    <name evidence="14" type="ORF">GGTG_05975</name>
</gene>
<dbReference type="PROSITE" id="PS01018">
    <property type="entry name" value="STEROL_REDUCT_2"/>
    <property type="match status" value="1"/>
</dbReference>
<evidence type="ECO:0000256" key="3">
    <source>
        <dbReference type="ARBA" id="ARBA00022516"/>
    </source>
</evidence>
<dbReference type="RefSeq" id="XP_009222051.1">
    <property type="nucleotide sequence ID" value="XM_009223787.1"/>
</dbReference>
<dbReference type="GeneID" id="20346433"/>
<dbReference type="PANTHER" id="PTHR21257:SF52">
    <property type="entry name" value="DELTA(14)-STEROL REDUCTASE TM7SF2"/>
    <property type="match status" value="1"/>
</dbReference>
<evidence type="ECO:0000256" key="4">
    <source>
        <dbReference type="ARBA" id="ARBA00022692"/>
    </source>
</evidence>
<protein>
    <recommendedName>
        <fullName evidence="13">Delta(14)-sterol reductase</fullName>
    </recommendedName>
    <alternativeName>
        <fullName evidence="13">C-14 sterol reductase</fullName>
    </alternativeName>
    <alternativeName>
        <fullName evidence="13">Sterol C14-reductase</fullName>
    </alternativeName>
</protein>
<dbReference type="GO" id="GO:0005789">
    <property type="term" value="C:endoplasmic reticulum membrane"/>
    <property type="evidence" value="ECO:0007669"/>
    <property type="project" value="TreeGrafter"/>
</dbReference>
<keyword evidence="5 13" id="KW-0752">Steroid biosynthesis</keyword>
<reference evidence="14" key="2">
    <citation type="submission" date="2010-07" db="EMBL/GenBank/DDBJ databases">
        <authorList>
            <consortium name="The Broad Institute Genome Sequencing Platform"/>
            <consortium name="Broad Institute Genome Sequencing Center for Infectious Disease"/>
            <person name="Ma L.-J."/>
            <person name="Dead R."/>
            <person name="Young S."/>
            <person name="Zeng Q."/>
            <person name="Koehrsen M."/>
            <person name="Alvarado L."/>
            <person name="Berlin A."/>
            <person name="Chapman S.B."/>
            <person name="Chen Z."/>
            <person name="Freedman E."/>
            <person name="Gellesch M."/>
            <person name="Goldberg J."/>
            <person name="Griggs A."/>
            <person name="Gujja S."/>
            <person name="Heilman E.R."/>
            <person name="Heiman D."/>
            <person name="Hepburn T."/>
            <person name="Howarth C."/>
            <person name="Jen D."/>
            <person name="Larson L."/>
            <person name="Mehta T."/>
            <person name="Neiman D."/>
            <person name="Pearson M."/>
            <person name="Roberts A."/>
            <person name="Saif S."/>
            <person name="Shea T."/>
            <person name="Shenoy N."/>
            <person name="Sisk P."/>
            <person name="Stolte C."/>
            <person name="Sykes S."/>
            <person name="Walk T."/>
            <person name="White J."/>
            <person name="Yandava C."/>
            <person name="Haas B."/>
            <person name="Nusbaum C."/>
            <person name="Birren B."/>
        </authorList>
    </citation>
    <scope>NUCLEOTIDE SEQUENCE</scope>
    <source>
        <strain evidence="14">R3-111a-1</strain>
    </source>
</reference>
<evidence type="ECO:0000256" key="6">
    <source>
        <dbReference type="ARBA" id="ARBA00022989"/>
    </source>
</evidence>
<reference evidence="14" key="3">
    <citation type="submission" date="2010-09" db="EMBL/GenBank/DDBJ databases">
        <title>Annotation of Gaeumannomyces graminis var. tritici R3-111a-1.</title>
        <authorList>
            <consortium name="The Broad Institute Genome Sequencing Platform"/>
            <person name="Ma L.-J."/>
            <person name="Dead R."/>
            <person name="Young S.K."/>
            <person name="Zeng Q."/>
            <person name="Gargeya S."/>
            <person name="Fitzgerald M."/>
            <person name="Haas B."/>
            <person name="Abouelleil A."/>
            <person name="Alvarado L."/>
            <person name="Arachchi H.M."/>
            <person name="Berlin A."/>
            <person name="Brown A."/>
            <person name="Chapman S.B."/>
            <person name="Chen Z."/>
            <person name="Dunbar C."/>
            <person name="Freedman E."/>
            <person name="Gearin G."/>
            <person name="Gellesch M."/>
            <person name="Goldberg J."/>
            <person name="Griggs A."/>
            <person name="Gujja S."/>
            <person name="Heiman D."/>
            <person name="Howarth C."/>
            <person name="Larson L."/>
            <person name="Lui A."/>
            <person name="MacDonald P.J.P."/>
            <person name="Mehta T."/>
            <person name="Montmayeur A."/>
            <person name="Murphy C."/>
            <person name="Neiman D."/>
            <person name="Pearson M."/>
            <person name="Priest M."/>
            <person name="Roberts A."/>
            <person name="Saif S."/>
            <person name="Shea T."/>
            <person name="Shenoy N."/>
            <person name="Sisk P."/>
            <person name="Stolte C."/>
            <person name="Sykes S."/>
            <person name="Yandava C."/>
            <person name="Wortman J."/>
            <person name="Nusbaum C."/>
            <person name="Birren B."/>
        </authorList>
    </citation>
    <scope>NUCLEOTIDE SEQUENCE</scope>
    <source>
        <strain evidence="14">R3-111a-1</strain>
    </source>
</reference>
<dbReference type="InterPro" id="IPR018083">
    <property type="entry name" value="Sterol_reductase_CS"/>
</dbReference>
<name>J3NXG9_GAET3</name>
<keyword evidence="4 13" id="KW-0812">Transmembrane</keyword>
<dbReference type="Gene3D" id="1.20.120.1630">
    <property type="match status" value="1"/>
</dbReference>
<feature type="transmembrane region" description="Helical" evidence="13">
    <location>
        <begin position="429"/>
        <end position="449"/>
    </location>
</feature>
<feature type="transmembrane region" description="Helical" evidence="13">
    <location>
        <begin position="150"/>
        <end position="170"/>
    </location>
</feature>
<dbReference type="GO" id="GO:0006696">
    <property type="term" value="P:ergosterol biosynthetic process"/>
    <property type="evidence" value="ECO:0007669"/>
    <property type="project" value="TreeGrafter"/>
</dbReference>
<dbReference type="OrthoDB" id="10262235at2759"/>
<feature type="transmembrane region" description="Helical" evidence="13">
    <location>
        <begin position="388"/>
        <end position="409"/>
    </location>
</feature>
<proteinExistence type="inferred from homology"/>
<dbReference type="EnsemblFungi" id="EJT76051">
    <property type="protein sequence ID" value="EJT76051"/>
    <property type="gene ID" value="GGTG_05975"/>
</dbReference>
<feature type="transmembrane region" description="Helical" evidence="13">
    <location>
        <begin position="12"/>
        <end position="36"/>
    </location>
</feature>
<keyword evidence="3 13" id="KW-0444">Lipid biosynthesis</keyword>
<feature type="transmembrane region" description="Helical" evidence="13">
    <location>
        <begin position="76"/>
        <end position="96"/>
    </location>
</feature>
<keyword evidence="10 13" id="KW-0472">Membrane</keyword>
<evidence type="ECO:0000256" key="2">
    <source>
        <dbReference type="ARBA" id="ARBA00005402"/>
    </source>
</evidence>